<evidence type="ECO:0000313" key="2">
    <source>
        <dbReference type="EMBL" id="CCA74435.1"/>
    </source>
</evidence>
<sequence>RDGDQHGPNARKSQGQYEAKGDRGPPNYIAVSRRTALMYLSVAFDMVM</sequence>
<proteinExistence type="predicted"/>
<protein>
    <submittedName>
        <fullName evidence="2">Uncharacterized protein</fullName>
    </submittedName>
</protein>
<keyword evidence="3" id="KW-1185">Reference proteome</keyword>
<gene>
    <name evidence="2" type="ORF">PIIN_08388</name>
</gene>
<name>G4TSZ2_SERID</name>
<evidence type="ECO:0000256" key="1">
    <source>
        <dbReference type="SAM" id="MobiDB-lite"/>
    </source>
</evidence>
<dbReference type="Proteomes" id="UP000007148">
    <property type="component" value="Unassembled WGS sequence"/>
</dbReference>
<dbReference type="AlphaFoldDB" id="G4TSZ2"/>
<feature type="region of interest" description="Disordered" evidence="1">
    <location>
        <begin position="1"/>
        <end position="26"/>
    </location>
</feature>
<accession>G4TSZ2</accession>
<feature type="non-terminal residue" evidence="2">
    <location>
        <position position="1"/>
    </location>
</feature>
<reference evidence="2 3" key="1">
    <citation type="journal article" date="2011" name="PLoS Pathog.">
        <title>Endophytic Life Strategies Decoded by Genome and Transcriptome Analyses of the Mutualistic Root Symbiont Piriformospora indica.</title>
        <authorList>
            <person name="Zuccaro A."/>
            <person name="Lahrmann U."/>
            <person name="Guldener U."/>
            <person name="Langen G."/>
            <person name="Pfiffi S."/>
            <person name="Biedenkopf D."/>
            <person name="Wong P."/>
            <person name="Samans B."/>
            <person name="Grimm C."/>
            <person name="Basiewicz M."/>
            <person name="Murat C."/>
            <person name="Martin F."/>
            <person name="Kogel K.H."/>
        </authorList>
    </citation>
    <scope>NUCLEOTIDE SEQUENCE [LARGE SCALE GENOMIC DNA]</scope>
    <source>
        <strain evidence="2 3">DSM 11827</strain>
    </source>
</reference>
<dbReference type="EMBL" id="CAFZ01000313">
    <property type="protein sequence ID" value="CCA74435.1"/>
    <property type="molecule type" value="Genomic_DNA"/>
</dbReference>
<dbReference type="InParanoid" id="G4TSZ2"/>
<dbReference type="HOGENOM" id="CLU_3162549_0_0_1"/>
<organism evidence="2 3">
    <name type="scientific">Serendipita indica (strain DSM 11827)</name>
    <name type="common">Root endophyte fungus</name>
    <name type="synonym">Piriformospora indica</name>
    <dbReference type="NCBI Taxonomy" id="1109443"/>
    <lineage>
        <taxon>Eukaryota</taxon>
        <taxon>Fungi</taxon>
        <taxon>Dikarya</taxon>
        <taxon>Basidiomycota</taxon>
        <taxon>Agaricomycotina</taxon>
        <taxon>Agaricomycetes</taxon>
        <taxon>Sebacinales</taxon>
        <taxon>Serendipitaceae</taxon>
        <taxon>Serendipita</taxon>
    </lineage>
</organism>
<comment type="caution">
    <text evidence="2">The sequence shown here is derived from an EMBL/GenBank/DDBJ whole genome shotgun (WGS) entry which is preliminary data.</text>
</comment>
<evidence type="ECO:0000313" key="3">
    <source>
        <dbReference type="Proteomes" id="UP000007148"/>
    </source>
</evidence>